<proteinExistence type="predicted"/>
<feature type="transmembrane region" description="Helical" evidence="2">
    <location>
        <begin position="6"/>
        <end position="25"/>
    </location>
</feature>
<dbReference type="EMBL" id="JAADJT010000005">
    <property type="protein sequence ID" value="NGZ85111.1"/>
    <property type="molecule type" value="Genomic_DNA"/>
</dbReference>
<dbReference type="Proteomes" id="UP000666369">
    <property type="component" value="Unassembled WGS sequence"/>
</dbReference>
<accession>A0ABX0FKR4</accession>
<keyword evidence="2" id="KW-1133">Transmembrane helix</keyword>
<name>A0ABX0FKR4_9BURK</name>
<protein>
    <submittedName>
        <fullName evidence="3">Uncharacterized protein</fullName>
    </submittedName>
</protein>
<gene>
    <name evidence="3" type="ORF">GW587_12715</name>
</gene>
<feature type="transmembrane region" description="Helical" evidence="2">
    <location>
        <begin position="46"/>
        <end position="64"/>
    </location>
</feature>
<keyword evidence="2" id="KW-0812">Transmembrane</keyword>
<evidence type="ECO:0000256" key="1">
    <source>
        <dbReference type="SAM" id="Coils"/>
    </source>
</evidence>
<reference evidence="4" key="1">
    <citation type="submission" date="2023-07" db="EMBL/GenBank/DDBJ databases">
        <title>Duganella aceri sp. nov., isolated from tree sap.</title>
        <authorList>
            <person name="Kim I.S."/>
        </authorList>
    </citation>
    <scope>NUCLEOTIDE SEQUENCE [LARGE SCALE GENOMIC DNA]</scope>
    <source>
        <strain evidence="4">SAP-35</strain>
    </source>
</reference>
<evidence type="ECO:0000256" key="2">
    <source>
        <dbReference type="SAM" id="Phobius"/>
    </source>
</evidence>
<evidence type="ECO:0000313" key="3">
    <source>
        <dbReference type="EMBL" id="NGZ85111.1"/>
    </source>
</evidence>
<dbReference type="RefSeq" id="WP_166103218.1">
    <property type="nucleotide sequence ID" value="NZ_JAADJT010000005.1"/>
</dbReference>
<comment type="caution">
    <text evidence="3">The sequence shown here is derived from an EMBL/GenBank/DDBJ whole genome shotgun (WGS) entry which is preliminary data.</text>
</comment>
<evidence type="ECO:0000313" key="4">
    <source>
        <dbReference type="Proteomes" id="UP000666369"/>
    </source>
</evidence>
<keyword evidence="2" id="KW-0472">Membrane</keyword>
<keyword evidence="4" id="KW-1185">Reference proteome</keyword>
<feature type="coiled-coil region" evidence="1">
    <location>
        <begin position="205"/>
        <end position="239"/>
    </location>
</feature>
<organism evidence="3 4">
    <name type="scientific">Duganella aceris</name>
    <dbReference type="NCBI Taxonomy" id="2703883"/>
    <lineage>
        <taxon>Bacteria</taxon>
        <taxon>Pseudomonadati</taxon>
        <taxon>Pseudomonadota</taxon>
        <taxon>Betaproteobacteria</taxon>
        <taxon>Burkholderiales</taxon>
        <taxon>Oxalobacteraceae</taxon>
        <taxon>Telluria group</taxon>
        <taxon>Duganella</taxon>
    </lineage>
</organism>
<sequence length="270" mass="29470">MVRYYYAVFALLVIVLTAARVWGKLRELRDPPASRNASLYTVRMKRRAELAAVGALLAFIVPYFQQGLAFDLLVADQRLQRIGPIKEKINAALPPDFCQALPYRQLGCAAVAKDLDLLGRKIAYGPEADVATIVDRLSNTLLNGFRIKQDEMIHGELVGVVQSLHSLVIEGGILPALLPFLQLLSLLFAGYAFSSKVALAWHEVDKEKARQKKAKQEEAEKAEKEKAAADLAAEQATALSSAAAVTLGEATAVVDDHELQAATSSHQENH</sequence>
<keyword evidence="1" id="KW-0175">Coiled coil</keyword>